<feature type="compositionally biased region" description="Basic and acidic residues" evidence="1">
    <location>
        <begin position="54"/>
        <end position="67"/>
    </location>
</feature>
<comment type="caution">
    <text evidence="2">The sequence shown here is derived from an EMBL/GenBank/DDBJ whole genome shotgun (WGS) entry which is preliminary data.</text>
</comment>
<evidence type="ECO:0000313" key="2">
    <source>
        <dbReference type="EMBL" id="GBN10002.1"/>
    </source>
</evidence>
<feature type="region of interest" description="Disordered" evidence="1">
    <location>
        <begin position="54"/>
        <end position="73"/>
    </location>
</feature>
<accession>A0A4Y2L667</accession>
<dbReference type="AlphaFoldDB" id="A0A4Y2L667"/>
<sequence>MQLHELFCGHILVVPFHKLISIIAIHLQSSDLGQDTISLIIGSREYLLSKTPECHIRQHSPTEDPSKQKRGFS</sequence>
<organism evidence="2 3">
    <name type="scientific">Araneus ventricosus</name>
    <name type="common">Orbweaver spider</name>
    <name type="synonym">Epeira ventricosa</name>
    <dbReference type="NCBI Taxonomy" id="182803"/>
    <lineage>
        <taxon>Eukaryota</taxon>
        <taxon>Metazoa</taxon>
        <taxon>Ecdysozoa</taxon>
        <taxon>Arthropoda</taxon>
        <taxon>Chelicerata</taxon>
        <taxon>Arachnida</taxon>
        <taxon>Araneae</taxon>
        <taxon>Araneomorphae</taxon>
        <taxon>Entelegynae</taxon>
        <taxon>Araneoidea</taxon>
        <taxon>Araneidae</taxon>
        <taxon>Araneus</taxon>
    </lineage>
</organism>
<evidence type="ECO:0000313" key="3">
    <source>
        <dbReference type="Proteomes" id="UP000499080"/>
    </source>
</evidence>
<proteinExistence type="predicted"/>
<keyword evidence="3" id="KW-1185">Reference proteome</keyword>
<dbReference type="EMBL" id="BGPR01005416">
    <property type="protein sequence ID" value="GBN10002.1"/>
    <property type="molecule type" value="Genomic_DNA"/>
</dbReference>
<protein>
    <submittedName>
        <fullName evidence="2">Uncharacterized protein</fullName>
    </submittedName>
</protein>
<name>A0A4Y2L667_ARAVE</name>
<feature type="non-terminal residue" evidence="2">
    <location>
        <position position="73"/>
    </location>
</feature>
<dbReference type="Proteomes" id="UP000499080">
    <property type="component" value="Unassembled WGS sequence"/>
</dbReference>
<gene>
    <name evidence="2" type="ORF">AVEN_123654_1</name>
</gene>
<evidence type="ECO:0000256" key="1">
    <source>
        <dbReference type="SAM" id="MobiDB-lite"/>
    </source>
</evidence>
<reference evidence="2 3" key="1">
    <citation type="journal article" date="2019" name="Sci. Rep.">
        <title>Orb-weaving spider Araneus ventricosus genome elucidates the spidroin gene catalogue.</title>
        <authorList>
            <person name="Kono N."/>
            <person name="Nakamura H."/>
            <person name="Ohtoshi R."/>
            <person name="Moran D.A.P."/>
            <person name="Shinohara A."/>
            <person name="Yoshida Y."/>
            <person name="Fujiwara M."/>
            <person name="Mori M."/>
            <person name="Tomita M."/>
            <person name="Arakawa K."/>
        </authorList>
    </citation>
    <scope>NUCLEOTIDE SEQUENCE [LARGE SCALE GENOMIC DNA]</scope>
</reference>